<reference evidence="3" key="1">
    <citation type="submission" date="2021-01" db="EMBL/GenBank/DDBJ databases">
        <authorList>
            <person name="Corre E."/>
            <person name="Pelletier E."/>
            <person name="Niang G."/>
            <person name="Scheremetjew M."/>
            <person name="Finn R."/>
            <person name="Kale V."/>
            <person name="Holt S."/>
            <person name="Cochrane G."/>
            <person name="Meng A."/>
            <person name="Brown T."/>
            <person name="Cohen L."/>
        </authorList>
    </citation>
    <scope>NUCLEOTIDE SEQUENCE</scope>
    <source>
        <strain evidence="3">CCMP 2712</strain>
    </source>
</reference>
<evidence type="ECO:0000256" key="1">
    <source>
        <dbReference type="SAM" id="MobiDB-lite"/>
    </source>
</evidence>
<evidence type="ECO:0000313" key="2">
    <source>
        <dbReference type="EMBL" id="CAE2303303.1"/>
    </source>
</evidence>
<organism evidence="3">
    <name type="scientific">Guillardia theta</name>
    <name type="common">Cryptophyte</name>
    <name type="synonym">Cryptomonas phi</name>
    <dbReference type="NCBI Taxonomy" id="55529"/>
    <lineage>
        <taxon>Eukaryota</taxon>
        <taxon>Cryptophyceae</taxon>
        <taxon>Pyrenomonadales</taxon>
        <taxon>Geminigeraceae</taxon>
        <taxon>Guillardia</taxon>
    </lineage>
</organism>
<name>A0A6U5ZYP9_GUITH</name>
<feature type="compositionally biased region" description="Polar residues" evidence="1">
    <location>
        <begin position="112"/>
        <end position="127"/>
    </location>
</feature>
<gene>
    <name evidence="2" type="ORF">GTHE00462_LOCUS17174</name>
    <name evidence="3" type="ORF">GTHE00462_LOCUS17175</name>
</gene>
<feature type="region of interest" description="Disordered" evidence="1">
    <location>
        <begin position="110"/>
        <end position="138"/>
    </location>
</feature>
<protein>
    <submittedName>
        <fullName evidence="3">Uncharacterized protein</fullName>
    </submittedName>
</protein>
<dbReference type="AlphaFoldDB" id="A0A6U5ZYP9"/>
<dbReference type="EMBL" id="HBKN01021901">
    <property type="protein sequence ID" value="CAE2303305.1"/>
    <property type="molecule type" value="Transcribed_RNA"/>
</dbReference>
<accession>A0A6U5ZYP9</accession>
<evidence type="ECO:0000313" key="3">
    <source>
        <dbReference type="EMBL" id="CAE2303305.1"/>
    </source>
</evidence>
<proteinExistence type="predicted"/>
<dbReference type="EMBL" id="HBKN01021900">
    <property type="protein sequence ID" value="CAE2303303.1"/>
    <property type="molecule type" value="Transcribed_RNA"/>
</dbReference>
<sequence>MCKPVFIGLLAEEASKISHQARQIRKNENLKADDSHNRILLGNIQSPDDDFVQECFVHFERNLDVNCDEVFANELHSNAKDDVADQECYSCEGSVESLSDHAFSMEIEDDNGSINVHPSFTEQSSVQEAGDRSLEMPPVSGMKRSSTFGRHILSPPQINFKQYVQCQKENPNHIRVFVQGTCPFVQKHCSDFERCRKLLESNPSEPETRNCSSKRIHAMQRAFDTLFGLRIKI</sequence>